<dbReference type="Proteomes" id="UP000887226">
    <property type="component" value="Unassembled WGS sequence"/>
</dbReference>
<protein>
    <recommendedName>
        <fullName evidence="8">Ribonuclease P/MRP protein subunit POP5</fullName>
        <ecNumber evidence="4">3.1.26.5</ecNumber>
    </recommendedName>
</protein>
<feature type="region of interest" description="Disordered" evidence="10">
    <location>
        <begin position="145"/>
        <end position="186"/>
    </location>
</feature>
<evidence type="ECO:0000256" key="4">
    <source>
        <dbReference type="ARBA" id="ARBA00012179"/>
    </source>
</evidence>
<comment type="catalytic activity">
    <reaction evidence="1">
        <text>Endonucleolytic cleavage of RNA, removing 5'-extranucleotides from tRNA precursor.</text>
        <dbReference type="EC" id="3.1.26.5"/>
    </reaction>
</comment>
<comment type="function">
    <text evidence="9">Component of ribonuclease P, a protein complex that generates mature tRNA molecules by cleaving their 5'-ends. Also a component of RNase MRP, which cleaves pre-rRNA sequences.</text>
</comment>
<sequence length="186" mass="20623">MVRVKHRYLLVNILYPELLKAGRESSAKLPDAVTFHQPTTSGLNSRGLEKAIKHGVEELFGDYGYGAIRGSLQVKYLSTATSTFIIKVARDHYRMVWTALSFMTKVPGVHDAKPCVFRVIRVSGTIRESQEEAIRRAREQILAAQREQGEKSDLTLAGIFGPPGTKKDDVMMVDKGDGEEEGSNEG</sequence>
<dbReference type="GO" id="GO:0033204">
    <property type="term" value="F:ribonuclease P RNA binding"/>
    <property type="evidence" value="ECO:0007669"/>
    <property type="project" value="TreeGrafter"/>
</dbReference>
<evidence type="ECO:0000256" key="3">
    <source>
        <dbReference type="ARBA" id="ARBA00010800"/>
    </source>
</evidence>
<evidence type="ECO:0000256" key="10">
    <source>
        <dbReference type="SAM" id="MobiDB-lite"/>
    </source>
</evidence>
<keyword evidence="5" id="KW-0819">tRNA processing</keyword>
<evidence type="ECO:0000313" key="12">
    <source>
        <dbReference type="Proteomes" id="UP000887226"/>
    </source>
</evidence>
<keyword evidence="12" id="KW-1185">Reference proteome</keyword>
<dbReference type="SUPFAM" id="SSF160350">
    <property type="entry name" value="Rnp2-like"/>
    <property type="match status" value="1"/>
</dbReference>
<evidence type="ECO:0000256" key="8">
    <source>
        <dbReference type="ARBA" id="ARBA00044198"/>
    </source>
</evidence>
<dbReference type="PANTHER" id="PTHR15441">
    <property type="entry name" value="RIBONUCLEASE P PROTEIN SUBUNIT P14"/>
    <property type="match status" value="1"/>
</dbReference>
<evidence type="ECO:0000256" key="1">
    <source>
        <dbReference type="ARBA" id="ARBA00000928"/>
    </source>
</evidence>
<accession>A0A9P8CF11</accession>
<dbReference type="InterPro" id="IPR038085">
    <property type="entry name" value="Rnp2-like_sf"/>
</dbReference>
<dbReference type="GO" id="GO:0001682">
    <property type="term" value="P:tRNA 5'-leader removal"/>
    <property type="evidence" value="ECO:0007669"/>
    <property type="project" value="InterPro"/>
</dbReference>
<reference evidence="11" key="1">
    <citation type="journal article" date="2021" name="IMA Fungus">
        <title>Genomic characterization of three marine fungi, including Emericellopsis atlantica sp. nov. with signatures of a generalist lifestyle and marine biomass degradation.</title>
        <authorList>
            <person name="Hagestad O.C."/>
            <person name="Hou L."/>
            <person name="Andersen J.H."/>
            <person name="Hansen E.H."/>
            <person name="Altermark B."/>
            <person name="Li C."/>
            <person name="Kuhnert E."/>
            <person name="Cox R.J."/>
            <person name="Crous P.W."/>
            <person name="Spatafora J.W."/>
            <person name="Lail K."/>
            <person name="Amirebrahimi M."/>
            <person name="Lipzen A."/>
            <person name="Pangilinan J."/>
            <person name="Andreopoulos W."/>
            <person name="Hayes R.D."/>
            <person name="Ng V."/>
            <person name="Grigoriev I.V."/>
            <person name="Jackson S.A."/>
            <person name="Sutton T.D.S."/>
            <person name="Dobson A.D.W."/>
            <person name="Rama T."/>
        </authorList>
    </citation>
    <scope>NUCLEOTIDE SEQUENCE</scope>
    <source>
        <strain evidence="11">TRa3180A</strain>
    </source>
</reference>
<dbReference type="FunFam" id="3.30.70.3250:FF:000004">
    <property type="entry name" value="Ribonuclease P/MRP protein subunit POP5"/>
    <property type="match status" value="1"/>
</dbReference>
<dbReference type="InterPro" id="IPR002759">
    <property type="entry name" value="Pop5/Rpp14/Rnp2-like"/>
</dbReference>
<gene>
    <name evidence="11" type="ORF">BJ878DRAFT_74358</name>
</gene>
<dbReference type="GO" id="GO:0005730">
    <property type="term" value="C:nucleolus"/>
    <property type="evidence" value="ECO:0007669"/>
    <property type="project" value="TreeGrafter"/>
</dbReference>
<dbReference type="GO" id="GO:0004526">
    <property type="term" value="F:ribonuclease P activity"/>
    <property type="evidence" value="ECO:0007669"/>
    <property type="project" value="UniProtKB-EC"/>
</dbReference>
<keyword evidence="7" id="KW-0539">Nucleus</keyword>
<evidence type="ECO:0000256" key="6">
    <source>
        <dbReference type="ARBA" id="ARBA00022801"/>
    </source>
</evidence>
<proteinExistence type="inferred from homology"/>
<feature type="compositionally biased region" description="Acidic residues" evidence="10">
    <location>
        <begin position="177"/>
        <end position="186"/>
    </location>
</feature>
<evidence type="ECO:0000256" key="7">
    <source>
        <dbReference type="ARBA" id="ARBA00023242"/>
    </source>
</evidence>
<dbReference type="GO" id="GO:0000172">
    <property type="term" value="C:ribonuclease MRP complex"/>
    <property type="evidence" value="ECO:0007669"/>
    <property type="project" value="TreeGrafter"/>
</dbReference>
<name>A0A9P8CF11_9HELO</name>
<dbReference type="GO" id="GO:0030681">
    <property type="term" value="C:multimeric ribonuclease P complex"/>
    <property type="evidence" value="ECO:0007669"/>
    <property type="project" value="TreeGrafter"/>
</dbReference>
<evidence type="ECO:0000256" key="9">
    <source>
        <dbReference type="ARBA" id="ARBA00055200"/>
    </source>
</evidence>
<keyword evidence="6" id="KW-0378">Hydrolase</keyword>
<dbReference type="EC" id="3.1.26.5" evidence="4"/>
<evidence type="ECO:0000313" key="11">
    <source>
        <dbReference type="EMBL" id="KAG9244332.1"/>
    </source>
</evidence>
<dbReference type="OrthoDB" id="24745at2759"/>
<feature type="compositionally biased region" description="Basic and acidic residues" evidence="10">
    <location>
        <begin position="165"/>
        <end position="176"/>
    </location>
</feature>
<dbReference type="AlphaFoldDB" id="A0A9P8CF11"/>
<comment type="subcellular location">
    <subcellularLocation>
        <location evidence="2">Nucleus</location>
    </subcellularLocation>
</comment>
<evidence type="ECO:0000256" key="5">
    <source>
        <dbReference type="ARBA" id="ARBA00022694"/>
    </source>
</evidence>
<comment type="similarity">
    <text evidence="3">Belongs to the eukaryotic/archaeal RNase P protein component 2 family.</text>
</comment>
<dbReference type="Gene3D" id="3.30.70.3250">
    <property type="entry name" value="Ribonuclease P, Pop5 subunit"/>
    <property type="match status" value="1"/>
</dbReference>
<dbReference type="GO" id="GO:0000460">
    <property type="term" value="P:maturation of 5.8S rRNA"/>
    <property type="evidence" value="ECO:0007669"/>
    <property type="project" value="UniProtKB-ARBA"/>
</dbReference>
<dbReference type="EMBL" id="MU253913">
    <property type="protein sequence ID" value="KAG9244332.1"/>
    <property type="molecule type" value="Genomic_DNA"/>
</dbReference>
<evidence type="ECO:0000256" key="2">
    <source>
        <dbReference type="ARBA" id="ARBA00004123"/>
    </source>
</evidence>
<organism evidence="11 12">
    <name type="scientific">Calycina marina</name>
    <dbReference type="NCBI Taxonomy" id="1763456"/>
    <lineage>
        <taxon>Eukaryota</taxon>
        <taxon>Fungi</taxon>
        <taxon>Dikarya</taxon>
        <taxon>Ascomycota</taxon>
        <taxon>Pezizomycotina</taxon>
        <taxon>Leotiomycetes</taxon>
        <taxon>Helotiales</taxon>
        <taxon>Pezizellaceae</taxon>
        <taxon>Calycina</taxon>
    </lineage>
</organism>
<dbReference type="PANTHER" id="PTHR15441:SF2">
    <property type="entry name" value="RIBONUCLEASE P_MRP PROTEIN SUBUNIT POP5"/>
    <property type="match status" value="1"/>
</dbReference>
<dbReference type="Pfam" id="PF01900">
    <property type="entry name" value="RNase_P_Rpp14"/>
    <property type="match status" value="1"/>
</dbReference>
<comment type="caution">
    <text evidence="11">The sequence shown here is derived from an EMBL/GenBank/DDBJ whole genome shotgun (WGS) entry which is preliminary data.</text>
</comment>